<name>A0A649VSJ7_9CAUD</name>
<proteinExistence type="predicted"/>
<dbReference type="RefSeq" id="YP_010751947.1">
    <property type="nucleotide sequence ID" value="NC_073375.1"/>
</dbReference>
<protein>
    <submittedName>
        <fullName evidence="1">Uncharacterized protein</fullName>
    </submittedName>
</protein>
<evidence type="ECO:0000313" key="2">
    <source>
        <dbReference type="Proteomes" id="UP000422411"/>
    </source>
</evidence>
<keyword evidence="2" id="KW-1185">Reference proteome</keyword>
<evidence type="ECO:0000313" key="1">
    <source>
        <dbReference type="EMBL" id="QGJ95231.1"/>
    </source>
</evidence>
<dbReference type="GeneID" id="80005622"/>
<dbReference type="EMBL" id="MN586042">
    <property type="protein sequence ID" value="QGJ95231.1"/>
    <property type="molecule type" value="Genomic_DNA"/>
</dbReference>
<dbReference type="Proteomes" id="UP000422411">
    <property type="component" value="Segment"/>
</dbReference>
<dbReference type="KEGG" id="vg:80005622"/>
<organism evidence="1 2">
    <name type="scientific">Microbacterium phage Jayden</name>
    <dbReference type="NCBI Taxonomy" id="2656550"/>
    <lineage>
        <taxon>Viruses</taxon>
        <taxon>Duplodnaviria</taxon>
        <taxon>Heunggongvirae</taxon>
        <taxon>Uroviricota</taxon>
        <taxon>Caudoviricetes</taxon>
        <taxon>Hodgkinviridae</taxon>
        <taxon>Metamorphoovirus</taxon>
        <taxon>Metamorphoovirus jayden</taxon>
    </lineage>
</organism>
<accession>A0A649VSJ7</accession>
<sequence>MTGAYGIEEVPRSTPGALICGSCGRAWTEDITPAGRCPWEAEHDEPKPAPLAPEDHDARMVVARNVARFYIGDSAWAHIIVGAYLNPERSQRVLDEEMAE</sequence>
<reference evidence="1 2" key="1">
    <citation type="submission" date="2019-10" db="EMBL/GenBank/DDBJ databases">
        <authorList>
            <person name="Zack K.M."/>
            <person name="Garlena R.A."/>
            <person name="Russell D.A."/>
            <person name="Pope W.H."/>
            <person name="Jacobs-Sera D."/>
            <person name="Hatfull G.F."/>
        </authorList>
    </citation>
    <scope>NUCLEOTIDE SEQUENCE [LARGE SCALE GENOMIC DNA]</scope>
</reference>
<gene>
    <name evidence="1" type="primary">11</name>
    <name evidence="1" type="ORF">PBI_JAYDEN_11</name>
</gene>